<evidence type="ECO:0000313" key="6">
    <source>
        <dbReference type="Proteomes" id="UP000575029"/>
    </source>
</evidence>
<dbReference type="GO" id="GO:0009897">
    <property type="term" value="C:external side of plasma membrane"/>
    <property type="evidence" value="ECO:0007669"/>
    <property type="project" value="TreeGrafter"/>
</dbReference>
<evidence type="ECO:0000256" key="2">
    <source>
        <dbReference type="ARBA" id="ARBA00023136"/>
    </source>
</evidence>
<comment type="subcellular location">
    <subcellularLocation>
        <location evidence="1">Membrane</location>
    </subcellularLocation>
</comment>
<reference evidence="5 6" key="1">
    <citation type="submission" date="2019-09" db="EMBL/GenBank/DDBJ databases">
        <title>Bird 10,000 Genomes (B10K) Project - Family phase.</title>
        <authorList>
            <person name="Zhang G."/>
        </authorList>
    </citation>
    <scope>NUCLEOTIDE SEQUENCE [LARGE SCALE GENOMIC DNA]</scope>
    <source>
        <strain evidence="5">B10K-DU-029-50</strain>
        <tissue evidence="5">Heart</tissue>
    </source>
</reference>
<feature type="domain" description="Ig-like" evidence="4">
    <location>
        <begin position="18"/>
        <end position="118"/>
    </location>
</feature>
<protein>
    <submittedName>
        <fullName evidence="5">CD276 protein</fullName>
    </submittedName>
</protein>
<evidence type="ECO:0000256" key="1">
    <source>
        <dbReference type="ARBA" id="ARBA00004370"/>
    </source>
</evidence>
<dbReference type="PANTHER" id="PTHR24100">
    <property type="entry name" value="BUTYROPHILIN"/>
    <property type="match status" value="1"/>
</dbReference>
<evidence type="ECO:0000256" key="3">
    <source>
        <dbReference type="ARBA" id="ARBA00023319"/>
    </source>
</evidence>
<dbReference type="Pfam" id="PF07686">
    <property type="entry name" value="V-set"/>
    <property type="match status" value="1"/>
</dbReference>
<proteinExistence type="predicted"/>
<sequence length="124" mass="13726">AGALELQVPEEPVVALFGHDATLSCSFSPDANFTLSELSLIWQLTDTKRLVHGFAEGRDRLEDQGRAFANRTELFREELSRGNVSLLLRRVEIQDEGSFTCFVRVRDHRSAAVALQVAGEGRPG</sequence>
<feature type="non-terminal residue" evidence="5">
    <location>
        <position position="1"/>
    </location>
</feature>
<dbReference type="SMART" id="SM00406">
    <property type="entry name" value="IGv"/>
    <property type="match status" value="1"/>
</dbReference>
<dbReference type="GO" id="GO:0050852">
    <property type="term" value="P:T cell receptor signaling pathway"/>
    <property type="evidence" value="ECO:0007669"/>
    <property type="project" value="TreeGrafter"/>
</dbReference>
<dbReference type="InterPro" id="IPR050504">
    <property type="entry name" value="IgSF_BTN/MOG"/>
</dbReference>
<dbReference type="PANTHER" id="PTHR24100:SF155">
    <property type="entry name" value="CD276 ANTIGEN"/>
    <property type="match status" value="1"/>
</dbReference>
<feature type="non-terminal residue" evidence="5">
    <location>
        <position position="124"/>
    </location>
</feature>
<dbReference type="EMBL" id="VZRM01001853">
    <property type="protein sequence ID" value="NWV33012.1"/>
    <property type="molecule type" value="Genomic_DNA"/>
</dbReference>
<dbReference type="GO" id="GO:0005102">
    <property type="term" value="F:signaling receptor binding"/>
    <property type="evidence" value="ECO:0007669"/>
    <property type="project" value="TreeGrafter"/>
</dbReference>
<dbReference type="InterPro" id="IPR003599">
    <property type="entry name" value="Ig_sub"/>
</dbReference>
<dbReference type="InterPro" id="IPR013783">
    <property type="entry name" value="Ig-like_fold"/>
</dbReference>
<comment type="caution">
    <text evidence="5">The sequence shown here is derived from an EMBL/GenBank/DDBJ whole genome shotgun (WGS) entry which is preliminary data.</text>
</comment>
<dbReference type="GO" id="GO:0001817">
    <property type="term" value="P:regulation of cytokine production"/>
    <property type="evidence" value="ECO:0007669"/>
    <property type="project" value="TreeGrafter"/>
</dbReference>
<dbReference type="SUPFAM" id="SSF48726">
    <property type="entry name" value="Immunoglobulin"/>
    <property type="match status" value="1"/>
</dbReference>
<dbReference type="SMART" id="SM00409">
    <property type="entry name" value="IG"/>
    <property type="match status" value="1"/>
</dbReference>
<dbReference type="Proteomes" id="UP000575029">
    <property type="component" value="Unassembled WGS sequence"/>
</dbReference>
<dbReference type="InterPro" id="IPR036179">
    <property type="entry name" value="Ig-like_dom_sf"/>
</dbReference>
<dbReference type="Gene3D" id="2.60.40.10">
    <property type="entry name" value="Immunoglobulins"/>
    <property type="match status" value="1"/>
</dbReference>
<evidence type="ECO:0000313" key="5">
    <source>
        <dbReference type="EMBL" id="NWV33012.1"/>
    </source>
</evidence>
<dbReference type="InterPro" id="IPR013106">
    <property type="entry name" value="Ig_V-set"/>
</dbReference>
<dbReference type="PROSITE" id="PS50835">
    <property type="entry name" value="IG_LIKE"/>
    <property type="match status" value="1"/>
</dbReference>
<dbReference type="InterPro" id="IPR007110">
    <property type="entry name" value="Ig-like_dom"/>
</dbReference>
<keyword evidence="2" id="KW-0472">Membrane</keyword>
<gene>
    <name evidence="5" type="primary">Cd276</name>
    <name evidence="5" type="ORF">GRAPIC_R06494</name>
</gene>
<keyword evidence="3" id="KW-0393">Immunoglobulin domain</keyword>
<evidence type="ECO:0000259" key="4">
    <source>
        <dbReference type="PROSITE" id="PS50835"/>
    </source>
</evidence>
<accession>A0A7K6E521</accession>
<dbReference type="AlphaFoldDB" id="A0A7K6E521"/>
<keyword evidence="6" id="KW-1185">Reference proteome</keyword>
<dbReference type="FunFam" id="2.60.40.10:FF:000438">
    <property type="entry name" value="CD276 antigen"/>
    <property type="match status" value="1"/>
</dbReference>
<organism evidence="5 6">
    <name type="scientific">Grantiella picta</name>
    <dbReference type="NCBI Taxonomy" id="266360"/>
    <lineage>
        <taxon>Eukaryota</taxon>
        <taxon>Metazoa</taxon>
        <taxon>Chordata</taxon>
        <taxon>Craniata</taxon>
        <taxon>Vertebrata</taxon>
        <taxon>Euteleostomi</taxon>
        <taxon>Archelosauria</taxon>
        <taxon>Archosauria</taxon>
        <taxon>Dinosauria</taxon>
        <taxon>Saurischia</taxon>
        <taxon>Theropoda</taxon>
        <taxon>Coelurosauria</taxon>
        <taxon>Aves</taxon>
        <taxon>Neognathae</taxon>
        <taxon>Neoaves</taxon>
        <taxon>Telluraves</taxon>
        <taxon>Australaves</taxon>
        <taxon>Passeriformes</taxon>
        <taxon>Meliphagoidea</taxon>
        <taxon>Meliphagidae</taxon>
        <taxon>Grantiella</taxon>
    </lineage>
</organism>
<name>A0A7K6E521_9PASS</name>